<dbReference type="Pfam" id="PF10082">
    <property type="entry name" value="BBP2_2"/>
    <property type="match status" value="1"/>
</dbReference>
<evidence type="ECO:0008006" key="5">
    <source>
        <dbReference type="Google" id="ProtNLM"/>
    </source>
</evidence>
<evidence type="ECO:0000256" key="2">
    <source>
        <dbReference type="SAM" id="Phobius"/>
    </source>
</evidence>
<feature type="compositionally biased region" description="Low complexity" evidence="1">
    <location>
        <begin position="120"/>
        <end position="132"/>
    </location>
</feature>
<gene>
    <name evidence="3" type="ORF">QO016_001472</name>
</gene>
<feature type="region of interest" description="Disordered" evidence="1">
    <location>
        <begin position="47"/>
        <end position="132"/>
    </location>
</feature>
<dbReference type="Proteomes" id="UP001236369">
    <property type="component" value="Unassembled WGS sequence"/>
</dbReference>
<sequence length="606" mass="64029">MRGAKTDSDAGIARAAAGPAAGLIVAIALAGIPVPVAAQTPRFDAVSPVTGAPDNPGTGLDAGANGLPVLRRRLSDGTSRDGRAEGALPGVGGNATTGGSLPETGSDGLRSSGLNAPDNRLTLTGQRTGGTSTAVFNRGLSPALRFRAAPARRNGIAVKRITQESTQVTTQSIRLTPVIQEAVVGVPLPLSTLGSRLPLFANNPSLGLLTPGFILGTDLSRPIPADPAYAPLGYKVGTFTVLPTFAQSIGYDSNPDQTTRQFARGSAALRTEGTVDFRSDWSSSSVDGSLRGAYLETPQNEAASRPAADGIVNLRVDATRDLHFDAQGRFLIDTQRTTSPNLQAATATSRPLLALYGGTIGATQTFNRLSITVSGLLDRSEFDDVQLSNGTRIRQSDRNLNQFSLRLRAAYEINPDFKPFVDVIGDTRIYDQRFDAFGIQRDSNGVGVLAGAQVGLASRLTGEVSAGIQHRSYVDPSLRDIDAPLVNANLTWSATPLTTVRLNAATGVTETTIPGSSGVLTEVATLEVQHDLLRNLSFVLGGSVLHNEYRDSTIRDNGFSATARFDYHFNRWLTLRGTYIYQQINSTAAGSSFRDNTVLVGLRVNP</sequence>
<feature type="compositionally biased region" description="Basic and acidic residues" evidence="1">
    <location>
        <begin position="73"/>
        <end position="84"/>
    </location>
</feature>
<evidence type="ECO:0000313" key="4">
    <source>
        <dbReference type="Proteomes" id="UP001236369"/>
    </source>
</evidence>
<protein>
    <recommendedName>
        <fullName evidence="5">Outer membrane beta-barrel protein</fullName>
    </recommendedName>
</protein>
<dbReference type="InterPro" id="IPR018759">
    <property type="entry name" value="BBP2_2"/>
</dbReference>
<organism evidence="3 4">
    <name type="scientific">Methylobacterium persicinum</name>
    <dbReference type="NCBI Taxonomy" id="374426"/>
    <lineage>
        <taxon>Bacteria</taxon>
        <taxon>Pseudomonadati</taxon>
        <taxon>Pseudomonadota</taxon>
        <taxon>Alphaproteobacteria</taxon>
        <taxon>Hyphomicrobiales</taxon>
        <taxon>Methylobacteriaceae</taxon>
        <taxon>Methylobacterium</taxon>
    </lineage>
</organism>
<keyword evidence="2" id="KW-0472">Membrane</keyword>
<dbReference type="SUPFAM" id="SSF56935">
    <property type="entry name" value="Porins"/>
    <property type="match status" value="1"/>
</dbReference>
<dbReference type="RefSeq" id="WP_238249726.1">
    <property type="nucleotide sequence ID" value="NZ_BPQX01000033.1"/>
</dbReference>
<evidence type="ECO:0000313" key="3">
    <source>
        <dbReference type="EMBL" id="MDQ0441989.1"/>
    </source>
</evidence>
<feature type="transmembrane region" description="Helical" evidence="2">
    <location>
        <begin position="12"/>
        <end position="32"/>
    </location>
</feature>
<dbReference type="EMBL" id="JAUSVV010000002">
    <property type="protein sequence ID" value="MDQ0441989.1"/>
    <property type="molecule type" value="Genomic_DNA"/>
</dbReference>
<evidence type="ECO:0000256" key="1">
    <source>
        <dbReference type="SAM" id="MobiDB-lite"/>
    </source>
</evidence>
<keyword evidence="2" id="KW-0812">Transmembrane</keyword>
<keyword evidence="4" id="KW-1185">Reference proteome</keyword>
<proteinExistence type="predicted"/>
<accession>A0ABU0HKE7</accession>
<keyword evidence="2" id="KW-1133">Transmembrane helix</keyword>
<reference evidence="3 4" key="1">
    <citation type="submission" date="2023-07" db="EMBL/GenBank/DDBJ databases">
        <title>Genomic Encyclopedia of Type Strains, Phase IV (KMG-IV): sequencing the most valuable type-strain genomes for metagenomic binning, comparative biology and taxonomic classification.</title>
        <authorList>
            <person name="Goeker M."/>
        </authorList>
    </citation>
    <scope>NUCLEOTIDE SEQUENCE [LARGE SCALE GENOMIC DNA]</scope>
    <source>
        <strain evidence="3 4">DSM 19562</strain>
    </source>
</reference>
<name>A0ABU0HKE7_9HYPH</name>
<comment type="caution">
    <text evidence="3">The sequence shown here is derived from an EMBL/GenBank/DDBJ whole genome shotgun (WGS) entry which is preliminary data.</text>
</comment>